<dbReference type="PANTHER" id="PTHR30346">
    <property type="entry name" value="TRANSCRIPTIONAL DUAL REGULATOR HCAR-RELATED"/>
    <property type="match status" value="1"/>
</dbReference>
<dbReference type="InterPro" id="IPR005119">
    <property type="entry name" value="LysR_subst-bd"/>
</dbReference>
<dbReference type="SUPFAM" id="SSF46785">
    <property type="entry name" value="Winged helix' DNA-binding domain"/>
    <property type="match status" value="1"/>
</dbReference>
<dbReference type="Gene3D" id="3.40.190.10">
    <property type="entry name" value="Periplasmic binding protein-like II"/>
    <property type="match status" value="2"/>
</dbReference>
<comment type="caution">
    <text evidence="6">The sequence shown here is derived from an EMBL/GenBank/DDBJ whole genome shotgun (WGS) entry which is preliminary data.</text>
</comment>
<organism evidence="6 7">
    <name type="scientific">Murinocardiopsis flavida</name>
    <dbReference type="NCBI Taxonomy" id="645275"/>
    <lineage>
        <taxon>Bacteria</taxon>
        <taxon>Bacillati</taxon>
        <taxon>Actinomycetota</taxon>
        <taxon>Actinomycetes</taxon>
        <taxon>Streptosporangiales</taxon>
        <taxon>Nocardiopsidaceae</taxon>
        <taxon>Murinocardiopsis</taxon>
    </lineage>
</organism>
<reference evidence="6 7" key="1">
    <citation type="submission" date="2018-03" db="EMBL/GenBank/DDBJ databases">
        <title>Genomic Encyclopedia of Archaeal and Bacterial Type Strains, Phase II (KMG-II): from individual species to whole genera.</title>
        <authorList>
            <person name="Goeker M."/>
        </authorList>
    </citation>
    <scope>NUCLEOTIDE SEQUENCE [LARGE SCALE GENOMIC DNA]</scope>
    <source>
        <strain evidence="6 7">DSM 45312</strain>
    </source>
</reference>
<gene>
    <name evidence="6" type="ORF">CLV63_105136</name>
</gene>
<dbReference type="Pfam" id="PF03466">
    <property type="entry name" value="LysR_substrate"/>
    <property type="match status" value="1"/>
</dbReference>
<dbReference type="GO" id="GO:0032993">
    <property type="term" value="C:protein-DNA complex"/>
    <property type="evidence" value="ECO:0007669"/>
    <property type="project" value="TreeGrafter"/>
</dbReference>
<keyword evidence="7" id="KW-1185">Reference proteome</keyword>
<dbReference type="Gene3D" id="1.10.10.10">
    <property type="entry name" value="Winged helix-like DNA-binding domain superfamily/Winged helix DNA-binding domain"/>
    <property type="match status" value="1"/>
</dbReference>
<dbReference type="PRINTS" id="PR00039">
    <property type="entry name" value="HTHLYSR"/>
</dbReference>
<dbReference type="FunFam" id="1.10.10.10:FF:000001">
    <property type="entry name" value="LysR family transcriptional regulator"/>
    <property type="match status" value="1"/>
</dbReference>
<comment type="similarity">
    <text evidence="1">Belongs to the LysR transcriptional regulatory family.</text>
</comment>
<dbReference type="Proteomes" id="UP000240542">
    <property type="component" value="Unassembled WGS sequence"/>
</dbReference>
<dbReference type="Pfam" id="PF00126">
    <property type="entry name" value="HTH_1"/>
    <property type="match status" value="1"/>
</dbReference>
<dbReference type="RefSeq" id="WP_106582545.1">
    <property type="nucleotide sequence ID" value="NZ_PYGA01000005.1"/>
</dbReference>
<dbReference type="OrthoDB" id="79118at2"/>
<dbReference type="GO" id="GO:0003677">
    <property type="term" value="F:DNA binding"/>
    <property type="evidence" value="ECO:0007669"/>
    <property type="project" value="UniProtKB-KW"/>
</dbReference>
<evidence type="ECO:0000256" key="4">
    <source>
        <dbReference type="ARBA" id="ARBA00023163"/>
    </source>
</evidence>
<dbReference type="EMBL" id="PYGA01000005">
    <property type="protein sequence ID" value="PSK98462.1"/>
    <property type="molecule type" value="Genomic_DNA"/>
</dbReference>
<dbReference type="AlphaFoldDB" id="A0A2P8DMM9"/>
<evidence type="ECO:0000259" key="5">
    <source>
        <dbReference type="PROSITE" id="PS50931"/>
    </source>
</evidence>
<dbReference type="PROSITE" id="PS50931">
    <property type="entry name" value="HTH_LYSR"/>
    <property type="match status" value="1"/>
</dbReference>
<dbReference type="SUPFAM" id="SSF53850">
    <property type="entry name" value="Periplasmic binding protein-like II"/>
    <property type="match status" value="1"/>
</dbReference>
<protein>
    <submittedName>
        <fullName evidence="6">LysR family transcriptional regulator</fullName>
    </submittedName>
</protein>
<sequence>MAGVEIRELECFLALSEELHFGRAAERLYVSQGRVSQLLAALERRIGARLVERTSRRVRLTPLGERFVADLRPPYDALLASVERAGAEARGVGGVVRVGFVGTLNERLISRIDRFEKRYRDCEVEIVELPLADPFGAVRRGEVDAAIVLTPVAEPDMVIGSTFSIEPQTLVVSADHPFADRASVTAEELAQCRLIGTAEPAPRYWREAQAPTGTPEGRPIPRGPIVGTLQEGLTAAAANRGALLTCAPSAHYHRRGDTAIVPVTGLPDSALALIWHQDSETTRTRAFNATISTP</sequence>
<dbReference type="PANTHER" id="PTHR30346:SF0">
    <property type="entry name" value="HCA OPERON TRANSCRIPTIONAL ACTIVATOR HCAR"/>
    <property type="match status" value="1"/>
</dbReference>
<accession>A0A2P8DMM9</accession>
<keyword evidence="3" id="KW-0238">DNA-binding</keyword>
<keyword evidence="4" id="KW-0804">Transcription</keyword>
<evidence type="ECO:0000256" key="2">
    <source>
        <dbReference type="ARBA" id="ARBA00023015"/>
    </source>
</evidence>
<proteinExistence type="inferred from homology"/>
<name>A0A2P8DMM9_9ACTN</name>
<evidence type="ECO:0000313" key="6">
    <source>
        <dbReference type="EMBL" id="PSK98462.1"/>
    </source>
</evidence>
<dbReference type="InterPro" id="IPR000847">
    <property type="entry name" value="LysR_HTH_N"/>
</dbReference>
<evidence type="ECO:0000256" key="3">
    <source>
        <dbReference type="ARBA" id="ARBA00023125"/>
    </source>
</evidence>
<dbReference type="InterPro" id="IPR036390">
    <property type="entry name" value="WH_DNA-bd_sf"/>
</dbReference>
<dbReference type="InterPro" id="IPR036388">
    <property type="entry name" value="WH-like_DNA-bd_sf"/>
</dbReference>
<evidence type="ECO:0000313" key="7">
    <source>
        <dbReference type="Proteomes" id="UP000240542"/>
    </source>
</evidence>
<feature type="domain" description="HTH lysR-type" evidence="5">
    <location>
        <begin position="4"/>
        <end position="61"/>
    </location>
</feature>
<dbReference type="GO" id="GO:0003700">
    <property type="term" value="F:DNA-binding transcription factor activity"/>
    <property type="evidence" value="ECO:0007669"/>
    <property type="project" value="InterPro"/>
</dbReference>
<evidence type="ECO:0000256" key="1">
    <source>
        <dbReference type="ARBA" id="ARBA00009437"/>
    </source>
</evidence>
<keyword evidence="2" id="KW-0805">Transcription regulation</keyword>